<keyword evidence="4" id="KW-0560">Oxidoreductase</keyword>
<dbReference type="Proteomes" id="UP000037460">
    <property type="component" value="Unassembled WGS sequence"/>
</dbReference>
<organism evidence="7 8">
    <name type="scientific">Chrysochromulina tobinii</name>
    <dbReference type="NCBI Taxonomy" id="1460289"/>
    <lineage>
        <taxon>Eukaryota</taxon>
        <taxon>Haptista</taxon>
        <taxon>Haptophyta</taxon>
        <taxon>Prymnesiophyceae</taxon>
        <taxon>Prymnesiales</taxon>
        <taxon>Chrysochromulinaceae</taxon>
        <taxon>Chrysochromulina</taxon>
    </lineage>
</organism>
<comment type="cofactor">
    <cofactor evidence="1">
        <name>L-ascorbate</name>
        <dbReference type="ChEBI" id="CHEBI:38290"/>
    </cofactor>
</comment>
<dbReference type="Gene3D" id="2.60.120.620">
    <property type="entry name" value="q2cbj1_9rhob like domain"/>
    <property type="match status" value="1"/>
</dbReference>
<dbReference type="AlphaFoldDB" id="A0A0M0JX54"/>
<name>A0A0M0JX54_9EUKA</name>
<evidence type="ECO:0000256" key="1">
    <source>
        <dbReference type="ARBA" id="ARBA00001961"/>
    </source>
</evidence>
<protein>
    <submittedName>
        <fullName evidence="7">sn-1,2-diacylglycerol ethanolamine-and cholinephosphotransferase</fullName>
    </submittedName>
</protein>
<comment type="caution">
    <text evidence="7">The sequence shown here is derived from an EMBL/GenBank/DDBJ whole genome shotgun (WGS) entry which is preliminary data.</text>
</comment>
<keyword evidence="8" id="KW-1185">Reference proteome</keyword>
<evidence type="ECO:0000313" key="8">
    <source>
        <dbReference type="Proteomes" id="UP000037460"/>
    </source>
</evidence>
<keyword evidence="5" id="KW-0408">Iron</keyword>
<dbReference type="InterPro" id="IPR045054">
    <property type="entry name" value="P4HA-like"/>
</dbReference>
<keyword evidence="2" id="KW-0479">Metal-binding</keyword>
<accession>A0A0M0JX54</accession>
<dbReference type="GO" id="GO:0005506">
    <property type="term" value="F:iron ion binding"/>
    <property type="evidence" value="ECO:0007669"/>
    <property type="project" value="InterPro"/>
</dbReference>
<feature type="domain" description="Fe2OG dioxygenase" evidence="6">
    <location>
        <begin position="127"/>
        <end position="246"/>
    </location>
</feature>
<keyword evidence="3" id="KW-0223">Dioxygenase</keyword>
<dbReference type="GO" id="GO:0031418">
    <property type="term" value="F:L-ascorbic acid binding"/>
    <property type="evidence" value="ECO:0007669"/>
    <property type="project" value="InterPro"/>
</dbReference>
<keyword evidence="7" id="KW-0808">Transferase</keyword>
<dbReference type="GO" id="GO:0016740">
    <property type="term" value="F:transferase activity"/>
    <property type="evidence" value="ECO:0007669"/>
    <property type="project" value="UniProtKB-KW"/>
</dbReference>
<evidence type="ECO:0000256" key="2">
    <source>
        <dbReference type="ARBA" id="ARBA00022723"/>
    </source>
</evidence>
<evidence type="ECO:0000256" key="4">
    <source>
        <dbReference type="ARBA" id="ARBA00023002"/>
    </source>
</evidence>
<evidence type="ECO:0000259" key="6">
    <source>
        <dbReference type="PROSITE" id="PS51471"/>
    </source>
</evidence>
<gene>
    <name evidence="7" type="ORF">Ctob_012933</name>
</gene>
<dbReference type="SMART" id="SM00702">
    <property type="entry name" value="P4Hc"/>
    <property type="match status" value="1"/>
</dbReference>
<evidence type="ECO:0000256" key="5">
    <source>
        <dbReference type="ARBA" id="ARBA00023004"/>
    </source>
</evidence>
<evidence type="ECO:0000313" key="7">
    <source>
        <dbReference type="EMBL" id="KOO31130.1"/>
    </source>
</evidence>
<sequence length="299" mass="32628">MADYITPKTLAAVACPALDANAPSSIARRLDEFSIDGVIVDGLLSADECVRLIGAAEASDGFSFWDPDVTAVKRSVRNADTLEFEDAALIDALYHRLLPHLTPVVTFSADDEERFEPDLEGEWLASGLNPHLLLNRYAAGGHFAPHADGSTIVDYNERSLYTVLIYLNDCTAGGATQLLSSEAGETCCEDAYGARIARAEAVVHAVRPMPGRALMYYHQVLHAGETVGKGCHKYCLRTDVMYRRVPPRGTAPHDVQAFELVLQARAAEARGAPMEALPLYRRAAKLSLEIGRAFRLRQD</sequence>
<dbReference type="OrthoDB" id="69177at2759"/>
<evidence type="ECO:0000256" key="3">
    <source>
        <dbReference type="ARBA" id="ARBA00022964"/>
    </source>
</evidence>
<dbReference type="EMBL" id="JWZX01002080">
    <property type="protein sequence ID" value="KOO31130.1"/>
    <property type="molecule type" value="Genomic_DNA"/>
</dbReference>
<proteinExistence type="predicted"/>
<dbReference type="InterPro" id="IPR006620">
    <property type="entry name" value="Pro_4_hyd_alph"/>
</dbReference>
<dbReference type="PANTHER" id="PTHR10869:SF246">
    <property type="entry name" value="TRANSMEMBRANE PROLYL 4-HYDROXYLASE"/>
    <property type="match status" value="1"/>
</dbReference>
<dbReference type="InterPro" id="IPR005123">
    <property type="entry name" value="Oxoglu/Fe-dep_dioxygenase_dom"/>
</dbReference>
<dbReference type="PROSITE" id="PS51471">
    <property type="entry name" value="FE2OG_OXY"/>
    <property type="match status" value="1"/>
</dbReference>
<dbReference type="GO" id="GO:0005783">
    <property type="term" value="C:endoplasmic reticulum"/>
    <property type="evidence" value="ECO:0007669"/>
    <property type="project" value="TreeGrafter"/>
</dbReference>
<dbReference type="Pfam" id="PF13640">
    <property type="entry name" value="2OG-FeII_Oxy_3"/>
    <property type="match status" value="1"/>
</dbReference>
<dbReference type="GO" id="GO:0004656">
    <property type="term" value="F:procollagen-proline 4-dioxygenase activity"/>
    <property type="evidence" value="ECO:0007669"/>
    <property type="project" value="TreeGrafter"/>
</dbReference>
<dbReference type="InterPro" id="IPR044862">
    <property type="entry name" value="Pro_4_hyd_alph_FE2OG_OXY"/>
</dbReference>
<reference evidence="8" key="1">
    <citation type="journal article" date="2015" name="PLoS Genet.">
        <title>Genome Sequence and Transcriptome Analyses of Chrysochromulina tobin: Metabolic Tools for Enhanced Algal Fitness in the Prominent Order Prymnesiales (Haptophyceae).</title>
        <authorList>
            <person name="Hovde B.T."/>
            <person name="Deodato C.R."/>
            <person name="Hunsperger H.M."/>
            <person name="Ryken S.A."/>
            <person name="Yost W."/>
            <person name="Jha R.K."/>
            <person name="Patterson J."/>
            <person name="Monnat R.J. Jr."/>
            <person name="Barlow S.B."/>
            <person name="Starkenburg S.R."/>
            <person name="Cattolico R.A."/>
        </authorList>
    </citation>
    <scope>NUCLEOTIDE SEQUENCE</scope>
    <source>
        <strain evidence="8">CCMP291</strain>
    </source>
</reference>
<dbReference type="PANTHER" id="PTHR10869">
    <property type="entry name" value="PROLYL 4-HYDROXYLASE ALPHA SUBUNIT"/>
    <property type="match status" value="1"/>
</dbReference>